<evidence type="ECO:0000256" key="2">
    <source>
        <dbReference type="SAM" id="MobiDB-lite"/>
    </source>
</evidence>
<dbReference type="InterPro" id="IPR000504">
    <property type="entry name" value="RRM_dom"/>
</dbReference>
<gene>
    <name evidence="5" type="ORF">TRIADDRAFT_55789</name>
</gene>
<feature type="domain" description="SAP" evidence="4">
    <location>
        <begin position="9"/>
        <end position="43"/>
    </location>
</feature>
<dbReference type="InterPro" id="IPR032552">
    <property type="entry name" value="RSB_motif"/>
</dbReference>
<dbReference type="PROSITE" id="PS50102">
    <property type="entry name" value="RRM"/>
    <property type="match status" value="1"/>
</dbReference>
<sequence length="512" mass="59000">MAELTKGDIMGMKVVKLKEELSKRHLHVGGSKSVLIARLLEHVKKMEKEAEEAKATENQEAMEENQTQAEVKATEDPAPAAKEEQQVEPMQVETVDNNDQEIRDKESDKSEVVPQEIMLEPDKSKIDKASASNKEQPRKNSRQLDVTKRRLSGYNVKSTEEIESESAEKQQWGKKSMEDENKSILINTNLLQDIMNDNSPSNDIQNENHESTRNVQVMDTSKKVDNITPDLRNQQHIPPKLNRQNLTTGSKKFDMSKKYSNIPQELEEVTVPESANPVNEIVHITNLVRPFTLVQLKEILREYGTIKEDEFWIDNIRSRCMVKYSSTEEATSARNNLYGKRWPSTSPKRLTVEFSNQEEMDRARGILAEEVMEVEPAPTNTQESLGPDNEDIGLLIQLRTAEDDRNKDNETDAPINVLDELFRKTETSPHIYWLPLSEEEAGKVRTTLVSGSETRQGIEFLPGSRTRRSVERRNNERRRRSRSRSNPRRDYTINSKDTSRFNNRSRYYSSRR</sequence>
<dbReference type="InterPro" id="IPR012677">
    <property type="entry name" value="Nucleotide-bd_a/b_plait_sf"/>
</dbReference>
<dbReference type="GO" id="GO:0003723">
    <property type="term" value="F:RNA binding"/>
    <property type="evidence" value="ECO:0007669"/>
    <property type="project" value="UniProtKB-UniRule"/>
</dbReference>
<dbReference type="SUPFAM" id="SSF68906">
    <property type="entry name" value="SAP domain"/>
    <property type="match status" value="1"/>
</dbReference>
<feature type="compositionally biased region" description="Basic and acidic residues" evidence="2">
    <location>
        <begin position="47"/>
        <end position="57"/>
    </location>
</feature>
<dbReference type="PROSITE" id="PS50800">
    <property type="entry name" value="SAP"/>
    <property type="match status" value="1"/>
</dbReference>
<dbReference type="PhylomeDB" id="B3RVV3"/>
<feature type="region of interest" description="Disordered" evidence="2">
    <location>
        <begin position="47"/>
        <end position="178"/>
    </location>
</feature>
<dbReference type="CDD" id="cd12432">
    <property type="entry name" value="RRM_ACINU"/>
    <property type="match status" value="1"/>
</dbReference>
<dbReference type="SMART" id="SM00513">
    <property type="entry name" value="SAP"/>
    <property type="match status" value="1"/>
</dbReference>
<dbReference type="PANTHER" id="PTHR46589:SF1">
    <property type="entry name" value="APOPTOTIC CHROMATIN CONDENSATION INDUCER IN THE NUCLEUS"/>
    <property type="match status" value="1"/>
</dbReference>
<protein>
    <recommendedName>
        <fullName evidence="7">SAP domain-containing protein</fullName>
    </recommendedName>
</protein>
<dbReference type="GeneID" id="6752811"/>
<feature type="compositionally biased region" description="Basic residues" evidence="2">
    <location>
        <begin position="475"/>
        <end position="486"/>
    </location>
</feature>
<dbReference type="GO" id="GO:0061574">
    <property type="term" value="C:ASAP complex"/>
    <property type="evidence" value="ECO:0000318"/>
    <property type="project" value="GO_Central"/>
</dbReference>
<dbReference type="STRING" id="10228.B3RVV3"/>
<organism evidence="5 6">
    <name type="scientific">Trichoplax adhaerens</name>
    <name type="common">Trichoplax reptans</name>
    <dbReference type="NCBI Taxonomy" id="10228"/>
    <lineage>
        <taxon>Eukaryota</taxon>
        <taxon>Metazoa</taxon>
        <taxon>Placozoa</taxon>
        <taxon>Uniplacotomia</taxon>
        <taxon>Trichoplacea</taxon>
        <taxon>Trichoplacidae</taxon>
        <taxon>Trichoplax</taxon>
    </lineage>
</organism>
<evidence type="ECO:0008006" key="7">
    <source>
        <dbReference type="Google" id="ProtNLM"/>
    </source>
</evidence>
<evidence type="ECO:0000313" key="6">
    <source>
        <dbReference type="Proteomes" id="UP000009022"/>
    </source>
</evidence>
<dbReference type="CTD" id="6752811"/>
<dbReference type="eggNOG" id="KOG2416">
    <property type="taxonomic scope" value="Eukaryota"/>
</dbReference>
<dbReference type="EMBL" id="DS985244">
    <property type="protein sequence ID" value="EDV25565.1"/>
    <property type="molecule type" value="Genomic_DNA"/>
</dbReference>
<dbReference type="InterPro" id="IPR003034">
    <property type="entry name" value="SAP_dom"/>
</dbReference>
<feature type="compositionally biased region" description="Low complexity" evidence="2">
    <location>
        <begin position="500"/>
        <end position="512"/>
    </location>
</feature>
<dbReference type="SUPFAM" id="SSF54928">
    <property type="entry name" value="RNA-binding domain, RBD"/>
    <property type="match status" value="1"/>
</dbReference>
<feature type="region of interest" description="Disordered" evidence="2">
    <location>
        <begin position="462"/>
        <end position="512"/>
    </location>
</feature>
<dbReference type="GO" id="GO:0008380">
    <property type="term" value="P:RNA splicing"/>
    <property type="evidence" value="ECO:0000318"/>
    <property type="project" value="GO_Central"/>
</dbReference>
<reference evidence="5 6" key="1">
    <citation type="journal article" date="2008" name="Nature">
        <title>The Trichoplax genome and the nature of placozoans.</title>
        <authorList>
            <person name="Srivastava M."/>
            <person name="Begovic E."/>
            <person name="Chapman J."/>
            <person name="Putnam N.H."/>
            <person name="Hellsten U."/>
            <person name="Kawashima T."/>
            <person name="Kuo A."/>
            <person name="Mitros T."/>
            <person name="Salamov A."/>
            <person name="Carpenter M.L."/>
            <person name="Signorovitch A.Y."/>
            <person name="Moreno M.A."/>
            <person name="Kamm K."/>
            <person name="Grimwood J."/>
            <person name="Schmutz J."/>
            <person name="Shapiro H."/>
            <person name="Grigoriev I.V."/>
            <person name="Buss L.W."/>
            <person name="Schierwater B."/>
            <person name="Dellaporta S.L."/>
            <person name="Rokhsar D.S."/>
        </authorList>
    </citation>
    <scope>NUCLEOTIDE SEQUENCE [LARGE SCALE GENOMIC DNA]</scope>
    <source>
        <strain evidence="5 6">Grell-BS-1999</strain>
    </source>
</reference>
<dbReference type="HOGENOM" id="CLU_532463_0_0_1"/>
<dbReference type="OMA" id="DEDKHAN"/>
<dbReference type="Pfam" id="PF16294">
    <property type="entry name" value="RSB_motif"/>
    <property type="match status" value="1"/>
</dbReference>
<dbReference type="InterPro" id="IPR052793">
    <property type="entry name" value="EJC-associated_protein"/>
</dbReference>
<dbReference type="Proteomes" id="UP000009022">
    <property type="component" value="Unassembled WGS sequence"/>
</dbReference>
<dbReference type="InterPro" id="IPR036361">
    <property type="entry name" value="SAP_dom_sf"/>
</dbReference>
<feature type="domain" description="RRM" evidence="3">
    <location>
        <begin position="280"/>
        <end position="357"/>
    </location>
</feature>
<evidence type="ECO:0000256" key="1">
    <source>
        <dbReference type="PROSITE-ProRule" id="PRU00176"/>
    </source>
</evidence>
<dbReference type="Gene3D" id="3.30.70.330">
    <property type="match status" value="1"/>
</dbReference>
<keyword evidence="6" id="KW-1185">Reference proteome</keyword>
<name>B3RVV3_TRIAD</name>
<dbReference type="Gene3D" id="1.10.720.30">
    <property type="entry name" value="SAP domain"/>
    <property type="match status" value="1"/>
</dbReference>
<dbReference type="InterPro" id="IPR034257">
    <property type="entry name" value="Acinus_RRM"/>
</dbReference>
<dbReference type="PANTHER" id="PTHR46589">
    <property type="entry name" value="APOPTOTIC CHROMATIN CONDENSATION INDUCER IN THE NUCLEUS"/>
    <property type="match status" value="1"/>
</dbReference>
<keyword evidence="1" id="KW-0694">RNA-binding</keyword>
<evidence type="ECO:0000313" key="5">
    <source>
        <dbReference type="EMBL" id="EDV25565.1"/>
    </source>
</evidence>
<dbReference type="InParanoid" id="B3RVV3"/>
<dbReference type="OrthoDB" id="5348404at2759"/>
<dbReference type="Pfam" id="PF02037">
    <property type="entry name" value="SAP"/>
    <property type="match status" value="1"/>
</dbReference>
<dbReference type="RefSeq" id="XP_002111598.1">
    <property type="nucleotide sequence ID" value="XM_002111562.1"/>
</dbReference>
<dbReference type="AlphaFoldDB" id="B3RVV3"/>
<proteinExistence type="predicted"/>
<evidence type="ECO:0000259" key="3">
    <source>
        <dbReference type="PROSITE" id="PS50102"/>
    </source>
</evidence>
<evidence type="ECO:0000259" key="4">
    <source>
        <dbReference type="PROSITE" id="PS50800"/>
    </source>
</evidence>
<dbReference type="KEGG" id="tad:TRIADDRAFT_55789"/>
<feature type="compositionally biased region" description="Basic and acidic residues" evidence="2">
    <location>
        <begin position="100"/>
        <end position="111"/>
    </location>
</feature>
<dbReference type="InterPro" id="IPR035979">
    <property type="entry name" value="RBD_domain_sf"/>
</dbReference>
<accession>B3RVV3</accession>